<organism evidence="2 3">
    <name type="scientific">Alternaria dauci</name>
    <dbReference type="NCBI Taxonomy" id="48095"/>
    <lineage>
        <taxon>Eukaryota</taxon>
        <taxon>Fungi</taxon>
        <taxon>Dikarya</taxon>
        <taxon>Ascomycota</taxon>
        <taxon>Pezizomycotina</taxon>
        <taxon>Dothideomycetes</taxon>
        <taxon>Pleosporomycetidae</taxon>
        <taxon>Pleosporales</taxon>
        <taxon>Pleosporineae</taxon>
        <taxon>Pleosporaceae</taxon>
        <taxon>Alternaria</taxon>
        <taxon>Alternaria sect. Porri</taxon>
    </lineage>
</organism>
<proteinExistence type="predicted"/>
<name>A0ABR3UTE0_9PLEO</name>
<keyword evidence="1" id="KW-0732">Signal</keyword>
<comment type="caution">
    <text evidence="2">The sequence shown here is derived from an EMBL/GenBank/DDBJ whole genome shotgun (WGS) entry which is preliminary data.</text>
</comment>
<accession>A0ABR3UTE0</accession>
<dbReference type="GeneID" id="96083453"/>
<reference evidence="2 3" key="1">
    <citation type="submission" date="2024-09" db="EMBL/GenBank/DDBJ databases">
        <title>T2T genomes of carrot and Alternaria dauci and their utility for understanding host-pathogen interaction during carrot leaf blight disease.</title>
        <authorList>
            <person name="Liu W."/>
            <person name="Xu S."/>
            <person name="Ou C."/>
            <person name="Liu X."/>
            <person name="Zhuang F."/>
            <person name="Deng X.W."/>
        </authorList>
    </citation>
    <scope>NUCLEOTIDE SEQUENCE [LARGE SCALE GENOMIC DNA]</scope>
    <source>
        <strain evidence="2 3">A2016</strain>
    </source>
</reference>
<sequence>MQFTALAVCLASMAVTATAAPANSNEARQEIPHVRATFYRDTGCGRDGSPWGDDYVPLQNTTAIGLSTCMNLPPSFNFPSTYFNETGSLTRTIRFYDLPCSQLTTVDSGHHIDITPGSVGCQTLTLKSYVTL</sequence>
<protein>
    <submittedName>
        <fullName evidence="2">Uncharacterized protein</fullName>
    </submittedName>
</protein>
<evidence type="ECO:0000313" key="2">
    <source>
        <dbReference type="EMBL" id="KAL1799094.1"/>
    </source>
</evidence>
<dbReference type="RefSeq" id="XP_069309678.1">
    <property type="nucleotide sequence ID" value="XM_069448373.1"/>
</dbReference>
<gene>
    <name evidence="2" type="ORF">ACET3X_003131</name>
</gene>
<feature type="signal peptide" evidence="1">
    <location>
        <begin position="1"/>
        <end position="19"/>
    </location>
</feature>
<keyword evidence="3" id="KW-1185">Reference proteome</keyword>
<evidence type="ECO:0000256" key="1">
    <source>
        <dbReference type="SAM" id="SignalP"/>
    </source>
</evidence>
<dbReference type="EMBL" id="JBHGVX010000002">
    <property type="protein sequence ID" value="KAL1799094.1"/>
    <property type="molecule type" value="Genomic_DNA"/>
</dbReference>
<evidence type="ECO:0000313" key="3">
    <source>
        <dbReference type="Proteomes" id="UP001578633"/>
    </source>
</evidence>
<dbReference type="Proteomes" id="UP001578633">
    <property type="component" value="Chromosome 2"/>
</dbReference>
<feature type="chain" id="PRO_5046185311" evidence="1">
    <location>
        <begin position="20"/>
        <end position="132"/>
    </location>
</feature>